<dbReference type="PANTHER" id="PTHR14074">
    <property type="entry name" value="HELICASE WITH DEATH DOMAIN-RELATED"/>
    <property type="match status" value="1"/>
</dbReference>
<evidence type="ECO:0000313" key="2">
    <source>
        <dbReference type="Proteomes" id="UP001352852"/>
    </source>
</evidence>
<sequence length="237" mass="26642">MAGLQLVTPATSPMGPFFGLPWQQEAIHDNIYTPRKYQVELLEAALERNTIVCLNTDSGKTFIAVLLTKELSHQIRGSYQEHAKRTVFLVNSVSSVIQQAAAVRTHSDLQVGEYSDWKEASAWSDQRWSQEISTNQVLIFFRRISSSRMFSQRGVINIVSLRNREKSDFFFFLCVCVRMSYGAMKPNLTFGPLFQMVSLAQNNTAAYRKNTIPTVKDGGGSIILWGNLFSAGSDVED</sequence>
<dbReference type="PANTHER" id="PTHR14074:SF16">
    <property type="entry name" value="ANTIVIRAL INNATE IMMUNE RESPONSE RECEPTOR RIG-I"/>
    <property type="match status" value="1"/>
</dbReference>
<dbReference type="Proteomes" id="UP001352852">
    <property type="component" value="Unassembled WGS sequence"/>
</dbReference>
<dbReference type="EMBL" id="JAHUTJ010059565">
    <property type="protein sequence ID" value="MED6287981.1"/>
    <property type="molecule type" value="Genomic_DNA"/>
</dbReference>
<gene>
    <name evidence="1" type="ORF">CHARACLAT_021929</name>
</gene>
<evidence type="ECO:0000313" key="1">
    <source>
        <dbReference type="EMBL" id="MED6287981.1"/>
    </source>
</evidence>
<name>A0ABU7ELS6_9TELE</name>
<protein>
    <submittedName>
        <fullName evidence="1">Uncharacterized protein</fullName>
    </submittedName>
</protein>
<accession>A0ABU7ELS6</accession>
<dbReference type="InterPro" id="IPR051363">
    <property type="entry name" value="RLR_Helicase"/>
</dbReference>
<comment type="caution">
    <text evidence="1">The sequence shown here is derived from an EMBL/GenBank/DDBJ whole genome shotgun (WGS) entry which is preliminary data.</text>
</comment>
<dbReference type="SUPFAM" id="SSF52540">
    <property type="entry name" value="P-loop containing nucleoside triphosphate hydrolases"/>
    <property type="match status" value="1"/>
</dbReference>
<proteinExistence type="predicted"/>
<dbReference type="Gene3D" id="3.40.50.300">
    <property type="entry name" value="P-loop containing nucleotide triphosphate hydrolases"/>
    <property type="match status" value="1"/>
</dbReference>
<reference evidence="1 2" key="1">
    <citation type="submission" date="2021-06" db="EMBL/GenBank/DDBJ databases">
        <authorList>
            <person name="Palmer J.M."/>
        </authorList>
    </citation>
    <scope>NUCLEOTIDE SEQUENCE [LARGE SCALE GENOMIC DNA]</scope>
    <source>
        <strain evidence="1 2">CL_MEX2019</strain>
        <tissue evidence="1">Muscle</tissue>
    </source>
</reference>
<dbReference type="InterPro" id="IPR027417">
    <property type="entry name" value="P-loop_NTPase"/>
</dbReference>
<organism evidence="1 2">
    <name type="scientific">Characodon lateralis</name>
    <dbReference type="NCBI Taxonomy" id="208331"/>
    <lineage>
        <taxon>Eukaryota</taxon>
        <taxon>Metazoa</taxon>
        <taxon>Chordata</taxon>
        <taxon>Craniata</taxon>
        <taxon>Vertebrata</taxon>
        <taxon>Euteleostomi</taxon>
        <taxon>Actinopterygii</taxon>
        <taxon>Neopterygii</taxon>
        <taxon>Teleostei</taxon>
        <taxon>Neoteleostei</taxon>
        <taxon>Acanthomorphata</taxon>
        <taxon>Ovalentaria</taxon>
        <taxon>Atherinomorphae</taxon>
        <taxon>Cyprinodontiformes</taxon>
        <taxon>Goodeidae</taxon>
        <taxon>Characodon</taxon>
    </lineage>
</organism>
<keyword evidence="2" id="KW-1185">Reference proteome</keyword>